<name>A0ABS5PS69_9FIRM</name>
<dbReference type="PANTHER" id="PTHR40056">
    <property type="entry name" value="HYPOTHETICAL CYTOSOLIC PROTEIN"/>
    <property type="match status" value="1"/>
</dbReference>
<dbReference type="InterPro" id="IPR014975">
    <property type="entry name" value="DUF1836"/>
</dbReference>
<dbReference type="Proteomes" id="UP000746471">
    <property type="component" value="Unassembled WGS sequence"/>
</dbReference>
<proteinExistence type="predicted"/>
<dbReference type="Pfam" id="PF08876">
    <property type="entry name" value="DUF1836"/>
    <property type="match status" value="1"/>
</dbReference>
<accession>A0ABS5PS69</accession>
<sequence length="175" mass="19909">MTPYTVHQLPEITDMPTIGLYMDQLLELLDHYLGSLKRSSQDVIFTKTMVNNYVKAGVITPPVKKKYARESMIELMMVYYFKQIFSINDTAALVTLIMNAHQDNRIAAYETFKNRVTALTTKPPSTSDDKSSKSRINGSESHTANVDTVLHYALSAVIEKQRAEYYMDTLNTVEI</sequence>
<dbReference type="PANTHER" id="PTHR40056:SF1">
    <property type="entry name" value="DUF1836 DOMAIN-CONTAINING PROTEIN"/>
    <property type="match status" value="1"/>
</dbReference>
<gene>
    <name evidence="2" type="ORF">KHM83_11015</name>
</gene>
<keyword evidence="3" id="KW-1185">Reference proteome</keyword>
<feature type="region of interest" description="Disordered" evidence="1">
    <location>
        <begin position="119"/>
        <end position="140"/>
    </location>
</feature>
<evidence type="ECO:0000256" key="1">
    <source>
        <dbReference type="SAM" id="MobiDB-lite"/>
    </source>
</evidence>
<dbReference type="RefSeq" id="WP_213237070.1">
    <property type="nucleotide sequence ID" value="NZ_JAHBCL010000017.1"/>
</dbReference>
<comment type="caution">
    <text evidence="2">The sequence shown here is derived from an EMBL/GenBank/DDBJ whole genome shotgun (WGS) entry which is preliminary data.</text>
</comment>
<evidence type="ECO:0000313" key="3">
    <source>
        <dbReference type="Proteomes" id="UP000746471"/>
    </source>
</evidence>
<dbReference type="EMBL" id="JAHBCL010000017">
    <property type="protein sequence ID" value="MBS7527211.1"/>
    <property type="molecule type" value="Genomic_DNA"/>
</dbReference>
<evidence type="ECO:0000313" key="2">
    <source>
        <dbReference type="EMBL" id="MBS7527211.1"/>
    </source>
</evidence>
<organism evidence="2 3">
    <name type="scientific">Fusibacter paucivorans</name>
    <dbReference type="NCBI Taxonomy" id="76009"/>
    <lineage>
        <taxon>Bacteria</taxon>
        <taxon>Bacillati</taxon>
        <taxon>Bacillota</taxon>
        <taxon>Clostridia</taxon>
        <taxon>Eubacteriales</taxon>
        <taxon>Eubacteriales Family XII. Incertae Sedis</taxon>
        <taxon>Fusibacter</taxon>
    </lineage>
</organism>
<reference evidence="2 3" key="1">
    <citation type="submission" date="2021-05" db="EMBL/GenBank/DDBJ databases">
        <title>Fusibacter ferrireducens sp. nov., an anaerobic, sulfur- and Fe-reducing bacterium isolated from the mangrove sediment.</title>
        <authorList>
            <person name="Qiu D."/>
        </authorList>
    </citation>
    <scope>NUCLEOTIDE SEQUENCE [LARGE SCALE GENOMIC DNA]</scope>
    <source>
        <strain evidence="2 3">DSM 12116</strain>
    </source>
</reference>
<protein>
    <submittedName>
        <fullName evidence="2">DUF1836 domain-containing protein</fullName>
    </submittedName>
</protein>